<feature type="region of interest" description="Disordered" evidence="1">
    <location>
        <begin position="58"/>
        <end position="86"/>
    </location>
</feature>
<reference evidence="2 3" key="1">
    <citation type="submission" date="2017-05" db="EMBL/GenBank/DDBJ databases">
        <authorList>
            <person name="Song R."/>
            <person name="Chenine A.L."/>
            <person name="Ruprecht R.M."/>
        </authorList>
    </citation>
    <scope>NUCLEOTIDE SEQUENCE [LARGE SCALE GENOMIC DNA]</scope>
    <source>
        <strain evidence="2 3">CECT 8489</strain>
    </source>
</reference>
<organism evidence="2 3">
    <name type="scientific">Boseongicola aestuarii</name>
    <dbReference type="NCBI Taxonomy" id="1470561"/>
    <lineage>
        <taxon>Bacteria</taxon>
        <taxon>Pseudomonadati</taxon>
        <taxon>Pseudomonadota</taxon>
        <taxon>Alphaproteobacteria</taxon>
        <taxon>Rhodobacterales</taxon>
        <taxon>Paracoccaceae</taxon>
        <taxon>Boseongicola</taxon>
    </lineage>
</organism>
<dbReference type="Proteomes" id="UP000201838">
    <property type="component" value="Unassembled WGS sequence"/>
</dbReference>
<sequence>MPNTQKIATCCYCGSRAALVLRGTDRHELACASCGAPLHELKMLRSDAHGDRELVHPSAIRLSKKPSKQHRAPKSKPRKGKKSLKHRFKSSIWDIAEDVFEDVFDIFD</sequence>
<accession>A0A238J5S6</accession>
<protein>
    <recommendedName>
        <fullName evidence="4">TFIIB zinc-binding protein</fullName>
    </recommendedName>
</protein>
<evidence type="ECO:0000313" key="3">
    <source>
        <dbReference type="Proteomes" id="UP000201838"/>
    </source>
</evidence>
<dbReference type="AlphaFoldDB" id="A0A238J5S6"/>
<dbReference type="RefSeq" id="WP_093975696.1">
    <property type="nucleotide sequence ID" value="NZ_FXXQ01000018.1"/>
</dbReference>
<dbReference type="EMBL" id="FXXQ01000018">
    <property type="protein sequence ID" value="SMX25505.1"/>
    <property type="molecule type" value="Genomic_DNA"/>
</dbReference>
<keyword evidence="3" id="KW-1185">Reference proteome</keyword>
<evidence type="ECO:0000256" key="1">
    <source>
        <dbReference type="SAM" id="MobiDB-lite"/>
    </source>
</evidence>
<dbReference type="OrthoDB" id="7868311at2"/>
<proteinExistence type="predicted"/>
<evidence type="ECO:0000313" key="2">
    <source>
        <dbReference type="EMBL" id="SMX25505.1"/>
    </source>
</evidence>
<evidence type="ECO:0008006" key="4">
    <source>
        <dbReference type="Google" id="ProtNLM"/>
    </source>
</evidence>
<gene>
    <name evidence="2" type="ORF">BOA8489_03649</name>
</gene>
<feature type="compositionally biased region" description="Basic residues" evidence="1">
    <location>
        <begin position="62"/>
        <end position="86"/>
    </location>
</feature>
<name>A0A238J5S6_9RHOB</name>